<dbReference type="eggNOG" id="ENOG502R6DP">
    <property type="taxonomic scope" value="Eukaryota"/>
</dbReference>
<dbReference type="InterPro" id="IPR050942">
    <property type="entry name" value="F-box_BR-signaling"/>
</dbReference>
<dbReference type="PANTHER" id="PTHR44259:SF52">
    <property type="entry name" value="UBIQUITIN-PROTEIN LIGASE"/>
    <property type="match status" value="1"/>
</dbReference>
<dbReference type="PANTHER" id="PTHR44259">
    <property type="entry name" value="OS07G0183000 PROTEIN-RELATED"/>
    <property type="match status" value="1"/>
</dbReference>
<keyword evidence="3" id="KW-1185">Reference proteome</keyword>
<proteinExistence type="predicted"/>
<dbReference type="InParanoid" id="M0ZNE3"/>
<gene>
    <name evidence="2" type="primary">LOC107063511</name>
</gene>
<dbReference type="Proteomes" id="UP000011115">
    <property type="component" value="Unassembled WGS sequence"/>
</dbReference>
<dbReference type="Pfam" id="PF03478">
    <property type="entry name" value="Beta-prop_KIB1-4"/>
    <property type="match status" value="1"/>
</dbReference>
<sequence>MPHDLLVLIANRVKVIEDFIAFNCVCTSWRTASPKDNFDIFSPQLPLLMLPDDHENNYYREFYSVSKGKVSRKLYLPEAKGRECFPSHQVGWVLTQSFDGENVNLLNPFSRTQIQLPNQFALIDEDEEFIEQEEYNYIRNAILSANPSFTSDYVLVIAYNTDVNHFSLFGDLEISIGINSASVKE</sequence>
<protein>
    <recommendedName>
        <fullName evidence="1">KIB1-4 beta-propeller domain-containing protein</fullName>
    </recommendedName>
</protein>
<evidence type="ECO:0000313" key="3">
    <source>
        <dbReference type="Proteomes" id="UP000011115"/>
    </source>
</evidence>
<evidence type="ECO:0000313" key="2">
    <source>
        <dbReference type="EnsemblPlants" id="PGSC0003DMT400004416"/>
    </source>
</evidence>
<name>M0ZNE3_SOLTU</name>
<dbReference type="PaxDb" id="4113-PGSC0003DMT400004416"/>
<evidence type="ECO:0000259" key="1">
    <source>
        <dbReference type="Pfam" id="PF03478"/>
    </source>
</evidence>
<dbReference type="EnsemblPlants" id="PGSC0003DMT400004416">
    <property type="protein sequence ID" value="PGSC0003DMT400004416"/>
    <property type="gene ID" value="PGSC0003DMG400001761"/>
</dbReference>
<feature type="domain" description="KIB1-4 beta-propeller" evidence="1">
    <location>
        <begin position="62"/>
        <end position="164"/>
    </location>
</feature>
<reference evidence="3" key="1">
    <citation type="journal article" date="2011" name="Nature">
        <title>Genome sequence and analysis of the tuber crop potato.</title>
        <authorList>
            <consortium name="The Potato Genome Sequencing Consortium"/>
        </authorList>
    </citation>
    <scope>NUCLEOTIDE SEQUENCE [LARGE SCALE GENOMIC DNA]</scope>
    <source>
        <strain evidence="3">cv. DM1-3 516 R44</strain>
    </source>
</reference>
<reference evidence="2" key="2">
    <citation type="submission" date="2015-06" db="UniProtKB">
        <authorList>
            <consortium name="EnsemblPlants"/>
        </authorList>
    </citation>
    <scope>IDENTIFICATION</scope>
    <source>
        <strain evidence="2">DM1-3 516 R44</strain>
    </source>
</reference>
<organism evidence="2 3">
    <name type="scientific">Solanum tuberosum</name>
    <name type="common">Potato</name>
    <dbReference type="NCBI Taxonomy" id="4113"/>
    <lineage>
        <taxon>Eukaryota</taxon>
        <taxon>Viridiplantae</taxon>
        <taxon>Streptophyta</taxon>
        <taxon>Embryophyta</taxon>
        <taxon>Tracheophyta</taxon>
        <taxon>Spermatophyta</taxon>
        <taxon>Magnoliopsida</taxon>
        <taxon>eudicotyledons</taxon>
        <taxon>Gunneridae</taxon>
        <taxon>Pentapetalae</taxon>
        <taxon>asterids</taxon>
        <taxon>lamiids</taxon>
        <taxon>Solanales</taxon>
        <taxon>Solanaceae</taxon>
        <taxon>Solanoideae</taxon>
        <taxon>Solaneae</taxon>
        <taxon>Solanum</taxon>
    </lineage>
</organism>
<dbReference type="OMA" id="DFIAFNC"/>
<dbReference type="Gramene" id="PGSC0003DMT400004416">
    <property type="protein sequence ID" value="PGSC0003DMT400004416"/>
    <property type="gene ID" value="PGSC0003DMG400001761"/>
</dbReference>
<dbReference type="AlphaFoldDB" id="M0ZNE3"/>
<dbReference type="InterPro" id="IPR005174">
    <property type="entry name" value="KIB1-4_b-propeller"/>
</dbReference>
<accession>M0ZNE3</accession>
<dbReference type="HOGENOM" id="CLU_019286_9_3_1"/>